<keyword evidence="5 9" id="KW-0240">DNA-directed RNA polymerase</keyword>
<dbReference type="PANTHER" id="PTHR12949:SF0">
    <property type="entry name" value="DNA-DIRECTED RNA POLYMERASE III SUBUNIT RPC3"/>
    <property type="match status" value="1"/>
</dbReference>
<dbReference type="InterPro" id="IPR008806">
    <property type="entry name" value="RNA_pol_III_Rpc82_C"/>
</dbReference>
<evidence type="ECO:0000256" key="4">
    <source>
        <dbReference type="ARBA" id="ARBA00016689"/>
    </source>
</evidence>
<dbReference type="GO" id="GO:0006351">
    <property type="term" value="P:DNA-templated transcription"/>
    <property type="evidence" value="ECO:0007669"/>
    <property type="project" value="InterPro"/>
</dbReference>
<evidence type="ECO:0000256" key="5">
    <source>
        <dbReference type="ARBA" id="ARBA00022478"/>
    </source>
</evidence>
<dbReference type="InterPro" id="IPR036388">
    <property type="entry name" value="WH-like_DNA-bd_sf"/>
</dbReference>
<feature type="region of interest" description="Disordered" evidence="10">
    <location>
        <begin position="345"/>
        <end position="413"/>
    </location>
</feature>
<dbReference type="Pfam" id="PF05645">
    <property type="entry name" value="RNA_pol_Rpc82"/>
    <property type="match status" value="1"/>
</dbReference>
<dbReference type="AlphaFoldDB" id="A0A167FAS1"/>
<sequence>MASKELAELCEVILQDTYGELASSIVAILFAHGRLTASQISKNTKIPLAAVQRTLVALIQNRFVLYWQDLEGSKNVYYYANWQQCYSILWTGQIITTVNKMFSENLNTSSQASKAAEVVKNMHIFGHMKVQDYLDAHSPEDSNEISSVMTSLVKQKILTPLYDFEFHPIEDIFGQLYQKHYKLINADRSGPQSEIAKKGAATIAAETDKSALLTRKDEANIGLIKVETASKNGGANRARKIIGSRRNASAENESWTVDKDIVLSVNHEKYLLLARNNDLVKLASKRVGKVTGQVYKRLLACYESKISRCNQEIQPGVDFNISTMEVAKGIDSQLDVQGSIVMPSNKRKVKQEVDDGGRLRKKTRLDGDLNGGLDDDVGDDDDDLLDDDDAYDDDGHSDMNGSTNGSGSVNGKTSVEATNRHLELLADSPIRFVRKVGNRGGGEWFVPFNELVQDLKRVTYEDIITRKYGPVATRLLRVIREKGKVDEKLLSQITLLQSKDICSHLTDLQGIGCLNLQEVPKTNDRAPGRNFYLWFHKPTRAYSLLVQDLYKTMNRLYTRLGSERKTSSILLAKLEREDVKGNEETYLSAQEKRELAELRRAEEKLLVQLFRVEGLVRIFRDY</sequence>
<evidence type="ECO:0000256" key="6">
    <source>
        <dbReference type="ARBA" id="ARBA00023163"/>
    </source>
</evidence>
<dbReference type="PANTHER" id="PTHR12949">
    <property type="entry name" value="RNA POLYMERASE III DNA DIRECTED -RELATED"/>
    <property type="match status" value="1"/>
</dbReference>
<comment type="function">
    <text evidence="8 9">DNA-dependent RNA polymerase catalyzes the transcription of DNA into RNA using the four ribonucleoside triphosphates as substrates. Specific core component of RNA polymerase III which synthesizes small RNAs, such as 5S rRNA and tRNAs.</text>
</comment>
<evidence type="ECO:0000256" key="10">
    <source>
        <dbReference type="SAM" id="MobiDB-lite"/>
    </source>
</evidence>
<dbReference type="InterPro" id="IPR036390">
    <property type="entry name" value="WH_DNA-bd_sf"/>
</dbReference>
<evidence type="ECO:0000313" key="15">
    <source>
        <dbReference type="Proteomes" id="UP000189580"/>
    </source>
</evidence>
<comment type="subcellular location">
    <subcellularLocation>
        <location evidence="1 9">Nucleus</location>
    </subcellularLocation>
</comment>
<dbReference type="InterPro" id="IPR013197">
    <property type="entry name" value="RNA_pol_III_RPC82-rel_HTH"/>
</dbReference>
<comment type="similarity">
    <text evidence="2 9">Belongs to the RNA polymerase beta chain family.</text>
</comment>
<evidence type="ECO:0000256" key="2">
    <source>
        <dbReference type="ARBA" id="ARBA00006835"/>
    </source>
</evidence>
<dbReference type="SUPFAM" id="SSF46785">
    <property type="entry name" value="Winged helix' DNA-binding domain"/>
    <property type="match status" value="1"/>
</dbReference>
<dbReference type="GO" id="GO:0003697">
    <property type="term" value="F:single-stranded DNA binding"/>
    <property type="evidence" value="ECO:0007669"/>
    <property type="project" value="UniProtKB-UniRule"/>
</dbReference>
<feature type="domain" description="DNA-directed RNA polymerase III subunit RPC3 winged-helix" evidence="13">
    <location>
        <begin position="461"/>
        <end position="535"/>
    </location>
</feature>
<feature type="compositionally biased region" description="Acidic residues" evidence="10">
    <location>
        <begin position="373"/>
        <end position="392"/>
    </location>
</feature>
<protein>
    <recommendedName>
        <fullName evidence="4 9">DNA-directed RNA polymerase III subunit RPC3</fullName>
        <shortName evidence="9">RNA polymerase III subunit C3</shortName>
    </recommendedName>
</protein>
<accession>A0A167FAS1</accession>
<evidence type="ECO:0000259" key="13">
    <source>
        <dbReference type="Pfam" id="PF22536"/>
    </source>
</evidence>
<keyword evidence="7 9" id="KW-0539">Nucleus</keyword>
<feature type="compositionally biased region" description="Low complexity" evidence="10">
    <location>
        <begin position="400"/>
        <end position="413"/>
    </location>
</feature>
<dbReference type="KEGG" id="slb:AWJ20_2663"/>
<keyword evidence="15" id="KW-1185">Reference proteome</keyword>
<evidence type="ECO:0000256" key="8">
    <source>
        <dbReference type="ARBA" id="ARBA00025127"/>
    </source>
</evidence>
<evidence type="ECO:0000256" key="3">
    <source>
        <dbReference type="ARBA" id="ARBA00011206"/>
    </source>
</evidence>
<organism evidence="14 15">
    <name type="scientific">Sugiyamaella lignohabitans</name>
    <dbReference type="NCBI Taxonomy" id="796027"/>
    <lineage>
        <taxon>Eukaryota</taxon>
        <taxon>Fungi</taxon>
        <taxon>Dikarya</taxon>
        <taxon>Ascomycota</taxon>
        <taxon>Saccharomycotina</taxon>
        <taxon>Dipodascomycetes</taxon>
        <taxon>Dipodascales</taxon>
        <taxon>Trichomonascaceae</taxon>
        <taxon>Sugiyamaella</taxon>
    </lineage>
</organism>
<dbReference type="Proteomes" id="UP000189580">
    <property type="component" value="Chromosome b"/>
</dbReference>
<evidence type="ECO:0000259" key="11">
    <source>
        <dbReference type="Pfam" id="PF05645"/>
    </source>
</evidence>
<dbReference type="Gene3D" id="1.10.10.10">
    <property type="entry name" value="Winged helix-like DNA-binding domain superfamily/Winged helix DNA-binding domain"/>
    <property type="match status" value="2"/>
</dbReference>
<feature type="domain" description="RNA polymerase III subunit RPC82-related helix-turn-helix" evidence="12">
    <location>
        <begin position="8"/>
        <end position="69"/>
    </location>
</feature>
<evidence type="ECO:0000256" key="1">
    <source>
        <dbReference type="ARBA" id="ARBA00004123"/>
    </source>
</evidence>
<feature type="domain" description="RNA polymerase III Rpc82 C -terminal" evidence="11">
    <location>
        <begin position="150"/>
        <end position="454"/>
    </location>
</feature>
<dbReference type="Pfam" id="PF22536">
    <property type="entry name" value="WHD_POLR3C"/>
    <property type="match status" value="1"/>
</dbReference>
<reference evidence="14 15" key="1">
    <citation type="submission" date="2016-02" db="EMBL/GenBank/DDBJ databases">
        <title>Complete genome sequence and transcriptome regulation of the pentose utilising yeast Sugiyamaella lignohabitans.</title>
        <authorList>
            <person name="Bellasio M."/>
            <person name="Peymann A."/>
            <person name="Valli M."/>
            <person name="Sipitzky M."/>
            <person name="Graf A."/>
            <person name="Sauer M."/>
            <person name="Marx H."/>
            <person name="Mattanovich D."/>
        </authorList>
    </citation>
    <scope>NUCLEOTIDE SEQUENCE [LARGE SCALE GENOMIC DNA]</scope>
    <source>
        <strain evidence="14 15">CBS 10342</strain>
    </source>
</reference>
<evidence type="ECO:0000256" key="9">
    <source>
        <dbReference type="RuleBase" id="RU367076"/>
    </source>
</evidence>
<gene>
    <name evidence="14" type="primary">RPC82</name>
    <name evidence="14" type="ORF">AWJ20_2663</name>
</gene>
<evidence type="ECO:0000313" key="14">
    <source>
        <dbReference type="EMBL" id="ANB15043.1"/>
    </source>
</evidence>
<keyword evidence="6 9" id="KW-0804">Transcription</keyword>
<dbReference type="InterPro" id="IPR039748">
    <property type="entry name" value="RPC3"/>
</dbReference>
<evidence type="ECO:0000259" key="12">
    <source>
        <dbReference type="Pfam" id="PF08221"/>
    </source>
</evidence>
<dbReference type="OrthoDB" id="272392at2759"/>
<proteinExistence type="inferred from homology"/>
<dbReference type="GO" id="GO:0005666">
    <property type="term" value="C:RNA polymerase III complex"/>
    <property type="evidence" value="ECO:0007669"/>
    <property type="project" value="UniProtKB-UniRule"/>
</dbReference>
<dbReference type="InterPro" id="IPR055207">
    <property type="entry name" value="POLR3C_WHD"/>
</dbReference>
<dbReference type="RefSeq" id="XP_018737520.1">
    <property type="nucleotide sequence ID" value="XM_018879621.1"/>
</dbReference>
<evidence type="ECO:0000256" key="7">
    <source>
        <dbReference type="ARBA" id="ARBA00023242"/>
    </source>
</evidence>
<dbReference type="GeneID" id="30034599"/>
<dbReference type="Pfam" id="PF08221">
    <property type="entry name" value="HTH_9"/>
    <property type="match status" value="1"/>
</dbReference>
<comment type="subunit">
    <text evidence="3 9">Component of the RNA polymerase III (Pol III) complex consisting of 17 subunits.</text>
</comment>
<dbReference type="EMBL" id="CP014503">
    <property type="protein sequence ID" value="ANB15043.1"/>
    <property type="molecule type" value="Genomic_DNA"/>
</dbReference>
<name>A0A167FAS1_9ASCO</name>